<dbReference type="Proteomes" id="UP001429745">
    <property type="component" value="Unassembled WGS sequence"/>
</dbReference>
<dbReference type="RefSeq" id="WP_168913537.1">
    <property type="nucleotide sequence ID" value="NZ_JABACI010000004.1"/>
</dbReference>
<dbReference type="SUPFAM" id="SSF53474">
    <property type="entry name" value="alpha/beta-Hydrolases"/>
    <property type="match status" value="1"/>
</dbReference>
<organism evidence="5 6">
    <name type="scientific">Microbacterium salsuginis</name>
    <dbReference type="NCBI Taxonomy" id="2722803"/>
    <lineage>
        <taxon>Bacteria</taxon>
        <taxon>Bacillati</taxon>
        <taxon>Actinomycetota</taxon>
        <taxon>Actinomycetes</taxon>
        <taxon>Micrococcales</taxon>
        <taxon>Microbacteriaceae</taxon>
        <taxon>Microbacterium</taxon>
    </lineage>
</organism>
<protein>
    <submittedName>
        <fullName evidence="5">Alpha/beta hydrolase</fullName>
    </submittedName>
</protein>
<evidence type="ECO:0000313" key="6">
    <source>
        <dbReference type="Proteomes" id="UP001429745"/>
    </source>
</evidence>
<evidence type="ECO:0000313" key="5">
    <source>
        <dbReference type="EMBL" id="NLP85100.1"/>
    </source>
</evidence>
<dbReference type="InterPro" id="IPR029058">
    <property type="entry name" value="AB_hydrolase_fold"/>
</dbReference>
<name>A0ABX1KEV4_9MICO</name>
<dbReference type="GO" id="GO:0016787">
    <property type="term" value="F:hydrolase activity"/>
    <property type="evidence" value="ECO:0007669"/>
    <property type="project" value="UniProtKB-KW"/>
</dbReference>
<feature type="region of interest" description="Disordered" evidence="3">
    <location>
        <begin position="19"/>
        <end position="42"/>
    </location>
</feature>
<dbReference type="PANTHER" id="PTHR48081:SF30">
    <property type="entry name" value="ACETYL-HYDROLASE LIPR-RELATED"/>
    <property type="match status" value="1"/>
</dbReference>
<sequence length="299" mass="32557">MPSWQSEAVAAMYRVWTDELNNPNPDRQESRETNDHWGDLTAEPRQVDYLERDIAGTPALWVEPHNANPDRVLLHVHGGGFIGGSLYTHRKLVGHLAKAAGIRALVISYPRTPEHQHPAQLIAVSSAYQWLLDSGFDPKHIVIGADSAAATLALATLLQARDRGAAMPAATYLISPWVDMTVSNPSFEANASRDAYFHRDVVKGLAAMFLGNTDPRDPLASPAFAELAGLPPMYIQVGGDETLLDDARNLALRAEEAGVHATIDVFEGQQHTFQMAAGRAPEADDAIGRFAAWVKPMLV</sequence>
<feature type="compositionally biased region" description="Basic and acidic residues" evidence="3">
    <location>
        <begin position="26"/>
        <end position="38"/>
    </location>
</feature>
<dbReference type="EMBL" id="JABACI010000004">
    <property type="protein sequence ID" value="NLP85100.1"/>
    <property type="molecule type" value="Genomic_DNA"/>
</dbReference>
<dbReference type="Pfam" id="PF07859">
    <property type="entry name" value="Abhydrolase_3"/>
    <property type="match status" value="1"/>
</dbReference>
<dbReference type="InterPro" id="IPR050300">
    <property type="entry name" value="GDXG_lipolytic_enzyme"/>
</dbReference>
<keyword evidence="6" id="KW-1185">Reference proteome</keyword>
<reference evidence="5 6" key="1">
    <citation type="submission" date="2020-04" db="EMBL/GenBank/DDBJ databases">
        <title>CFH 90308 Microbacterium sp.</title>
        <authorList>
            <person name="Nie G."/>
            <person name="Ming H."/>
            <person name="Xia T."/>
        </authorList>
    </citation>
    <scope>NUCLEOTIDE SEQUENCE [LARGE SCALE GENOMIC DNA]</scope>
    <source>
        <strain evidence="5 6">CFH 90308</strain>
    </source>
</reference>
<dbReference type="PROSITE" id="PS01173">
    <property type="entry name" value="LIPASE_GDXG_HIS"/>
    <property type="match status" value="1"/>
</dbReference>
<dbReference type="PANTHER" id="PTHR48081">
    <property type="entry name" value="AB HYDROLASE SUPERFAMILY PROTEIN C4A8.06C"/>
    <property type="match status" value="1"/>
</dbReference>
<evidence type="ECO:0000256" key="1">
    <source>
        <dbReference type="ARBA" id="ARBA00010515"/>
    </source>
</evidence>
<feature type="domain" description="Alpha/beta hydrolase fold-3" evidence="4">
    <location>
        <begin position="73"/>
        <end position="274"/>
    </location>
</feature>
<proteinExistence type="inferred from homology"/>
<dbReference type="Gene3D" id="3.40.50.1820">
    <property type="entry name" value="alpha/beta hydrolase"/>
    <property type="match status" value="1"/>
</dbReference>
<evidence type="ECO:0000259" key="4">
    <source>
        <dbReference type="Pfam" id="PF07859"/>
    </source>
</evidence>
<evidence type="ECO:0000256" key="3">
    <source>
        <dbReference type="SAM" id="MobiDB-lite"/>
    </source>
</evidence>
<evidence type="ECO:0000256" key="2">
    <source>
        <dbReference type="ARBA" id="ARBA00022801"/>
    </source>
</evidence>
<comment type="caution">
    <text evidence="5">The sequence shown here is derived from an EMBL/GenBank/DDBJ whole genome shotgun (WGS) entry which is preliminary data.</text>
</comment>
<dbReference type="InterPro" id="IPR002168">
    <property type="entry name" value="Lipase_GDXG_HIS_AS"/>
</dbReference>
<keyword evidence="2 5" id="KW-0378">Hydrolase</keyword>
<comment type="similarity">
    <text evidence="1">Belongs to the 'GDXG' lipolytic enzyme family.</text>
</comment>
<gene>
    <name evidence="5" type="ORF">HF576_14705</name>
</gene>
<dbReference type="InterPro" id="IPR013094">
    <property type="entry name" value="AB_hydrolase_3"/>
</dbReference>
<accession>A0ABX1KEV4</accession>